<dbReference type="Pfam" id="PF00215">
    <property type="entry name" value="OMPdecase"/>
    <property type="match status" value="1"/>
</dbReference>
<comment type="caution">
    <text evidence="8">The sequence shown here is derived from an EMBL/GenBank/DDBJ whole genome shotgun (WGS) entry which is preliminary data.</text>
</comment>
<dbReference type="CDD" id="cd04726">
    <property type="entry name" value="KGPDC_HPS"/>
    <property type="match status" value="1"/>
</dbReference>
<dbReference type="GO" id="GO:0019854">
    <property type="term" value="P:L-ascorbic acid catabolic process"/>
    <property type="evidence" value="ECO:0007669"/>
    <property type="project" value="TreeGrafter"/>
</dbReference>
<dbReference type="InterPro" id="IPR011060">
    <property type="entry name" value="RibuloseP-bd_barrel"/>
</dbReference>
<comment type="similarity">
    <text evidence="3">Belongs to the HPS/KGPDC family. HPS subfamily.</text>
</comment>
<name>A0A926EE23_9FIRM</name>
<protein>
    <recommendedName>
        <fullName evidence="4">3-hexulose-6-phosphate synthase</fullName>
        <ecNumber evidence="4">4.1.2.43</ecNumber>
    </recommendedName>
</protein>
<evidence type="ECO:0000256" key="4">
    <source>
        <dbReference type="ARBA" id="ARBA00012890"/>
    </source>
</evidence>
<proteinExistence type="inferred from homology"/>
<dbReference type="PANTHER" id="PTHR35039">
    <property type="entry name" value="3-KETO-L-GULONATE-6-PHOSPHATE DECARBOXYLASE SGBH-RELATED"/>
    <property type="match status" value="1"/>
</dbReference>
<dbReference type="PANTHER" id="PTHR35039:SF3">
    <property type="entry name" value="3-KETO-L-GULONATE-6-PHOSPHATE DECARBOXYLASE SGBH-RELATED"/>
    <property type="match status" value="1"/>
</dbReference>
<dbReference type="GO" id="GO:0006207">
    <property type="term" value="P:'de novo' pyrimidine nucleobase biosynthetic process"/>
    <property type="evidence" value="ECO:0007669"/>
    <property type="project" value="InterPro"/>
</dbReference>
<dbReference type="GO" id="GO:0033982">
    <property type="term" value="F:3-dehydro-L-gulonate-6-phosphate decarboxylase activity"/>
    <property type="evidence" value="ECO:0007669"/>
    <property type="project" value="TreeGrafter"/>
</dbReference>
<keyword evidence="6" id="KW-0119">Carbohydrate metabolism</keyword>
<dbReference type="EC" id="4.1.2.43" evidence="4"/>
<evidence type="ECO:0000259" key="7">
    <source>
        <dbReference type="SMART" id="SM00934"/>
    </source>
</evidence>
<reference evidence="8" key="1">
    <citation type="submission" date="2020-08" db="EMBL/GenBank/DDBJ databases">
        <title>Genome public.</title>
        <authorList>
            <person name="Liu C."/>
            <person name="Sun Q."/>
        </authorList>
    </citation>
    <scope>NUCLEOTIDE SEQUENCE</scope>
    <source>
        <strain evidence="8">NSJ-54</strain>
    </source>
</reference>
<accession>A0A926EE23</accession>
<keyword evidence="5" id="KW-0456">Lyase</keyword>
<evidence type="ECO:0000313" key="8">
    <source>
        <dbReference type="EMBL" id="MBC8570709.1"/>
    </source>
</evidence>
<evidence type="ECO:0000313" key="9">
    <source>
        <dbReference type="Proteomes" id="UP000660861"/>
    </source>
</evidence>
<dbReference type="FunFam" id="3.20.20.70:FF:000022">
    <property type="entry name" value="3-keto-L-gulonate-6-phosphate decarboxylase UlaD"/>
    <property type="match status" value="1"/>
</dbReference>
<dbReference type="InterPro" id="IPR013785">
    <property type="entry name" value="Aldolase_TIM"/>
</dbReference>
<dbReference type="Proteomes" id="UP000660861">
    <property type="component" value="Unassembled WGS sequence"/>
</dbReference>
<feature type="domain" description="Orotidine 5'-phosphate decarboxylase" evidence="7">
    <location>
        <begin position="2"/>
        <end position="203"/>
    </location>
</feature>
<dbReference type="NCBIfam" id="TIGR03128">
    <property type="entry name" value="RuMP_HxlA"/>
    <property type="match status" value="1"/>
</dbReference>
<evidence type="ECO:0000256" key="2">
    <source>
        <dbReference type="ARBA" id="ARBA00005014"/>
    </source>
</evidence>
<keyword evidence="9" id="KW-1185">Reference proteome</keyword>
<dbReference type="SUPFAM" id="SSF51366">
    <property type="entry name" value="Ribulose-phoshate binding barrel"/>
    <property type="match status" value="1"/>
</dbReference>
<dbReference type="InterPro" id="IPR017553">
    <property type="entry name" value="3-hexulose-6-phosphate_synth"/>
</dbReference>
<evidence type="ECO:0000256" key="3">
    <source>
        <dbReference type="ARBA" id="ARBA00006350"/>
    </source>
</evidence>
<organism evidence="8 9">
    <name type="scientific">Zongyangia hominis</name>
    <dbReference type="NCBI Taxonomy" id="2763677"/>
    <lineage>
        <taxon>Bacteria</taxon>
        <taxon>Bacillati</taxon>
        <taxon>Bacillota</taxon>
        <taxon>Clostridia</taxon>
        <taxon>Eubacteriales</taxon>
        <taxon>Oscillospiraceae</taxon>
        <taxon>Zongyangia</taxon>
    </lineage>
</organism>
<comment type="catalytic activity">
    <reaction evidence="1">
        <text>D-ribulose 5-phosphate + formaldehyde = D-arabino-hex-3-ulose 6-phosphate</text>
        <dbReference type="Rhea" id="RHEA:25201"/>
        <dbReference type="ChEBI" id="CHEBI:16842"/>
        <dbReference type="ChEBI" id="CHEBI:58121"/>
        <dbReference type="ChEBI" id="CHEBI:58542"/>
        <dbReference type="EC" id="4.1.2.43"/>
    </reaction>
</comment>
<comment type="pathway">
    <text evidence="2">One-carbon metabolism; formaldehyde assimilation via RuMP pathway; D-fructose 6-phosphate from D-ribulose 5-phosphate and formaldehyde: step 1/2.</text>
</comment>
<dbReference type="Gene3D" id="3.20.20.70">
    <property type="entry name" value="Aldolase class I"/>
    <property type="match status" value="1"/>
</dbReference>
<gene>
    <name evidence="8" type="ORF">H8709_07700</name>
</gene>
<evidence type="ECO:0000256" key="1">
    <source>
        <dbReference type="ARBA" id="ARBA00000718"/>
    </source>
</evidence>
<dbReference type="SMART" id="SM00934">
    <property type="entry name" value="OMPdecase"/>
    <property type="match status" value="1"/>
</dbReference>
<evidence type="ECO:0000256" key="5">
    <source>
        <dbReference type="ARBA" id="ARBA00023239"/>
    </source>
</evidence>
<dbReference type="GO" id="GO:0043801">
    <property type="term" value="F:hexulose-6-phosphate synthase activity"/>
    <property type="evidence" value="ECO:0007669"/>
    <property type="project" value="UniProtKB-EC"/>
</dbReference>
<dbReference type="InterPro" id="IPR001754">
    <property type="entry name" value="OMPdeCOase_dom"/>
</dbReference>
<evidence type="ECO:0000256" key="6">
    <source>
        <dbReference type="ARBA" id="ARBA00023277"/>
    </source>
</evidence>
<dbReference type="GO" id="GO:0004590">
    <property type="term" value="F:orotidine-5'-phosphate decarboxylase activity"/>
    <property type="evidence" value="ECO:0007669"/>
    <property type="project" value="InterPro"/>
</dbReference>
<dbReference type="InterPro" id="IPR041710">
    <property type="entry name" value="HPS/KGPDC"/>
</dbReference>
<dbReference type="RefSeq" id="WP_262397806.1">
    <property type="nucleotide sequence ID" value="NZ_JACRTC010000005.1"/>
</dbReference>
<dbReference type="EMBL" id="JACRTC010000005">
    <property type="protein sequence ID" value="MBC8570709.1"/>
    <property type="molecule type" value="Genomic_DNA"/>
</dbReference>
<sequence>MKLQIALDLVDVDTALAMVEKIADIIDIVEVGTPMIVKDGVAAVRAMKERFPQVTVLADVKIADGGFIESGYAVDAGADIVTVLAIASDPTIQGARDAAHQAGKEIYVDMLSVPDVVARAKELDAMGVDYIGVHTASDVQSLGRTPYEELEQIAKVVKNAKVAAAGGINLDTIGKVKALGADVGIVGSALTKAPDLRRAVESYQAVIKGETK</sequence>
<dbReference type="AlphaFoldDB" id="A0A926EE23"/>